<keyword evidence="6" id="KW-0472">Membrane</keyword>
<protein>
    <recommendedName>
        <fullName evidence="7">Glycosyltransferase 61 catalytic domain-containing protein</fullName>
    </recommendedName>
</protein>
<proteinExistence type="predicted"/>
<comment type="subcellular location">
    <subcellularLocation>
        <location evidence="1">Golgi apparatus membrane</location>
        <topology evidence="1">Single-pass type II membrane protein</topology>
    </subcellularLocation>
</comment>
<accession>A0A835VMW6</accession>
<keyword evidence="3" id="KW-0328">Glycosyltransferase</keyword>
<evidence type="ECO:0000256" key="5">
    <source>
        <dbReference type="ARBA" id="ARBA00023180"/>
    </source>
</evidence>
<sequence>MADGHQEIKKPEAERKTTMHGYLKLLLIVFSIAMCGVLCAARSMYLAVAPGSESNGVTLVRPNTKFTDLGDCNWFKSATCGDEVEEEDDRWGVLNNEVTVRCSSIPNNTLCCDQSSPDSDVCFLRGDVRTHPSSSSVLLVGSSSPLKTILPYPRKWDTSVAARSATLSLLPTSYAPSCDVVHSVPAVVFATDAFAGNLFHAFNEGLVPLFLTSHHLRRRVALVILHYKHWWHSKYSDILRQISAFPPVDFAAGNKTHCFSSAIVGLRFHGVLSLDPSRSKNHASMSAFRRLLAEAYHKPGHNSRLRRRSRRPKLVIISREKTRVIENEADVTALAEEVGFEVEVVRPSDRLPLSALYEALSVSEAMLGVHGAAMAHLLFLRRKAAVVEVVPLGLERLASGCFGEPAARIGLKYEEYRVGARESSLSRRYGEGHEKKKCWVRRDDIHSWELLKLLKAGTVD</sequence>
<dbReference type="InterPro" id="IPR049625">
    <property type="entry name" value="Glyco_transf_61_cat"/>
</dbReference>
<dbReference type="AlphaFoldDB" id="A0A835VMW6"/>
<keyword evidence="4" id="KW-0808">Transferase</keyword>
<dbReference type="OrthoDB" id="529273at2759"/>
<evidence type="ECO:0000256" key="6">
    <source>
        <dbReference type="SAM" id="Phobius"/>
    </source>
</evidence>
<evidence type="ECO:0000256" key="1">
    <source>
        <dbReference type="ARBA" id="ARBA00004323"/>
    </source>
</evidence>
<evidence type="ECO:0000259" key="7">
    <source>
        <dbReference type="Pfam" id="PF04577"/>
    </source>
</evidence>
<dbReference type="PANTHER" id="PTHR20961">
    <property type="entry name" value="GLYCOSYLTRANSFERASE"/>
    <property type="match status" value="1"/>
</dbReference>
<comment type="pathway">
    <text evidence="2">Glycan metabolism.</text>
</comment>
<dbReference type="InterPro" id="IPR007657">
    <property type="entry name" value="Glycosyltransferase_61"/>
</dbReference>
<keyword evidence="6" id="KW-0812">Transmembrane</keyword>
<name>A0A835VMW6_VANPL</name>
<feature type="domain" description="Glycosyltransferase 61 catalytic" evidence="7">
    <location>
        <begin position="285"/>
        <end position="387"/>
    </location>
</feature>
<dbReference type="GO" id="GO:0000139">
    <property type="term" value="C:Golgi membrane"/>
    <property type="evidence" value="ECO:0007669"/>
    <property type="project" value="UniProtKB-SubCell"/>
</dbReference>
<dbReference type="Proteomes" id="UP000639772">
    <property type="component" value="Chromosome 1"/>
</dbReference>
<evidence type="ECO:0000256" key="3">
    <source>
        <dbReference type="ARBA" id="ARBA00022676"/>
    </source>
</evidence>
<dbReference type="PANTHER" id="PTHR20961:SF142">
    <property type="entry name" value="OS01G0956200 PROTEIN"/>
    <property type="match status" value="1"/>
</dbReference>
<evidence type="ECO:0000256" key="4">
    <source>
        <dbReference type="ARBA" id="ARBA00022679"/>
    </source>
</evidence>
<keyword evidence="6" id="KW-1133">Transmembrane helix</keyword>
<feature type="transmembrane region" description="Helical" evidence="6">
    <location>
        <begin position="21"/>
        <end position="45"/>
    </location>
</feature>
<gene>
    <name evidence="8" type="ORF">HPP92_002583</name>
</gene>
<dbReference type="Pfam" id="PF04577">
    <property type="entry name" value="Glyco_transf_61"/>
    <property type="match status" value="1"/>
</dbReference>
<evidence type="ECO:0000313" key="8">
    <source>
        <dbReference type="EMBL" id="KAG0502511.1"/>
    </source>
</evidence>
<evidence type="ECO:0000313" key="9">
    <source>
        <dbReference type="Proteomes" id="UP000639772"/>
    </source>
</evidence>
<evidence type="ECO:0000256" key="2">
    <source>
        <dbReference type="ARBA" id="ARBA00004881"/>
    </source>
</evidence>
<dbReference type="GO" id="GO:0016763">
    <property type="term" value="F:pentosyltransferase activity"/>
    <property type="evidence" value="ECO:0007669"/>
    <property type="project" value="UniProtKB-ARBA"/>
</dbReference>
<organism evidence="8 9">
    <name type="scientific">Vanilla planifolia</name>
    <name type="common">Vanilla</name>
    <dbReference type="NCBI Taxonomy" id="51239"/>
    <lineage>
        <taxon>Eukaryota</taxon>
        <taxon>Viridiplantae</taxon>
        <taxon>Streptophyta</taxon>
        <taxon>Embryophyta</taxon>
        <taxon>Tracheophyta</taxon>
        <taxon>Spermatophyta</taxon>
        <taxon>Magnoliopsida</taxon>
        <taxon>Liliopsida</taxon>
        <taxon>Asparagales</taxon>
        <taxon>Orchidaceae</taxon>
        <taxon>Vanilloideae</taxon>
        <taxon>Vanilleae</taxon>
        <taxon>Vanilla</taxon>
    </lineage>
</organism>
<comment type="caution">
    <text evidence="8">The sequence shown here is derived from an EMBL/GenBank/DDBJ whole genome shotgun (WGS) entry which is preliminary data.</text>
</comment>
<reference evidence="8 9" key="1">
    <citation type="journal article" date="2020" name="Nat. Food">
        <title>A phased Vanilla planifolia genome enables genetic improvement of flavour and production.</title>
        <authorList>
            <person name="Hasing T."/>
            <person name="Tang H."/>
            <person name="Brym M."/>
            <person name="Khazi F."/>
            <person name="Huang T."/>
            <person name="Chambers A.H."/>
        </authorList>
    </citation>
    <scope>NUCLEOTIDE SEQUENCE [LARGE SCALE GENOMIC DNA]</scope>
    <source>
        <tissue evidence="8">Leaf</tissue>
    </source>
</reference>
<keyword evidence="5" id="KW-0325">Glycoprotein</keyword>
<dbReference type="EMBL" id="JADCNM010000001">
    <property type="protein sequence ID" value="KAG0502511.1"/>
    <property type="molecule type" value="Genomic_DNA"/>
</dbReference>